<organism evidence="3">
    <name type="scientific">Pseudomonas fluorescens (strain Q2-87)</name>
    <dbReference type="NCBI Taxonomy" id="1038922"/>
    <lineage>
        <taxon>Bacteria</taxon>
        <taxon>Pseudomonadati</taxon>
        <taxon>Pseudomonadota</taxon>
        <taxon>Gammaproteobacteria</taxon>
        <taxon>Pseudomonadales</taxon>
        <taxon>Pseudomonadaceae</taxon>
        <taxon>Pseudomonas</taxon>
    </lineage>
</organism>
<dbReference type="Pfam" id="PF00589">
    <property type="entry name" value="Phage_integrase"/>
    <property type="match status" value="1"/>
</dbReference>
<evidence type="ECO:0000259" key="2">
    <source>
        <dbReference type="PROSITE" id="PS51898"/>
    </source>
</evidence>
<dbReference type="GO" id="GO:0015074">
    <property type="term" value="P:DNA integration"/>
    <property type="evidence" value="ECO:0007669"/>
    <property type="project" value="InterPro"/>
</dbReference>
<dbReference type="AlphaFoldDB" id="J2YCF0"/>
<sequence>MEHFFGALKRRPESIHMPKMIALAIFSTRRQEEITRIRWEDLDENRQAVLVRDMKNPGQKIGNDVWCHLPDEAWAILKTMPKAEKEIFPYNGKSVSAVFTRACPLLGIEDLHFHDLRHDGVSRLFEMDWDIPRVASVSGHRDWNSLRRYTHLRERGDSYKSWQWKASLLKR</sequence>
<comment type="caution">
    <text evidence="3">The sequence shown here is derived from an EMBL/GenBank/DDBJ whole genome shotgun (WGS) entry which is preliminary data.</text>
</comment>
<protein>
    <submittedName>
        <fullName evidence="3">Site-specific recombinase, phage integrase family</fullName>
    </submittedName>
</protein>
<evidence type="ECO:0000313" key="3">
    <source>
        <dbReference type="EMBL" id="EJL04549.1"/>
    </source>
</evidence>
<accession>J2YCF0</accession>
<dbReference type="HOGENOM" id="CLU_1561570_0_0_6"/>
<dbReference type="InterPro" id="IPR013762">
    <property type="entry name" value="Integrase-like_cat_sf"/>
</dbReference>
<name>J2YCF0_PSEFQ</name>
<dbReference type="GO" id="GO:0006310">
    <property type="term" value="P:DNA recombination"/>
    <property type="evidence" value="ECO:0007669"/>
    <property type="project" value="UniProtKB-KW"/>
</dbReference>
<keyword evidence="1" id="KW-0233">DNA recombination</keyword>
<dbReference type="GO" id="GO:0003677">
    <property type="term" value="F:DNA binding"/>
    <property type="evidence" value="ECO:0007669"/>
    <property type="project" value="InterPro"/>
</dbReference>
<gene>
    <name evidence="3" type="ORF">PflQ2_3550</name>
</gene>
<dbReference type="Proteomes" id="UP000007289">
    <property type="component" value="Chromosome"/>
</dbReference>
<dbReference type="InterPro" id="IPR011010">
    <property type="entry name" value="DNA_brk_join_enz"/>
</dbReference>
<proteinExistence type="predicted"/>
<evidence type="ECO:0000256" key="1">
    <source>
        <dbReference type="ARBA" id="ARBA00023172"/>
    </source>
</evidence>
<dbReference type="SUPFAM" id="SSF56349">
    <property type="entry name" value="DNA breaking-rejoining enzymes"/>
    <property type="match status" value="1"/>
</dbReference>
<dbReference type="EMBL" id="AGBM01000001">
    <property type="protein sequence ID" value="EJL04549.1"/>
    <property type="molecule type" value="Genomic_DNA"/>
</dbReference>
<feature type="domain" description="Tyr recombinase" evidence="2">
    <location>
        <begin position="1"/>
        <end position="163"/>
    </location>
</feature>
<dbReference type="eggNOG" id="COG0582">
    <property type="taxonomic scope" value="Bacteria"/>
</dbReference>
<dbReference type="PATRIC" id="fig|1038922.3.peg.1965"/>
<dbReference type="PROSITE" id="PS51898">
    <property type="entry name" value="TYR_RECOMBINASE"/>
    <property type="match status" value="1"/>
</dbReference>
<reference evidence="3" key="1">
    <citation type="journal article" date="2012" name="PLoS Genet.">
        <title>Comparative Genomics of Plant-Associated Pseudomonas spp.: Insights into Diversity and Inheritance of Traits Involved in Multitrophic Interactions.</title>
        <authorList>
            <person name="Loper J.E."/>
            <person name="Hassan K.A."/>
            <person name="Mavrodi D.V."/>
            <person name="Davis E.W.II."/>
            <person name="Lim C.K."/>
            <person name="Shaffer B.T."/>
            <person name="Elbourne L.D."/>
            <person name="Stockwell V.O."/>
            <person name="Hartney S.L."/>
            <person name="Breakwell K."/>
            <person name="Henkels M.D."/>
            <person name="Tetu S.G."/>
            <person name="Rangel L.I."/>
            <person name="Kidarsa T.A."/>
            <person name="Wilson N.L."/>
            <person name="van de Mortel J.E."/>
            <person name="Song C."/>
            <person name="Blumhagen R."/>
            <person name="Radune D."/>
            <person name="Hostetler J.B."/>
            <person name="Brinkac L.M."/>
            <person name="Durkin A.S."/>
            <person name="Kluepfel D.A."/>
            <person name="Wechter W.P."/>
            <person name="Anderson A.J."/>
            <person name="Kim Y.C."/>
            <person name="Pierson L.S.III."/>
            <person name="Pierson E.A."/>
            <person name="Lindow S.E."/>
            <person name="Kobayashi D.Y."/>
            <person name="Raaijmakers J.M."/>
            <person name="Weller D.M."/>
            <person name="Thomashow L.S."/>
            <person name="Allen A.E."/>
            <person name="Paulsen I.T."/>
        </authorList>
    </citation>
    <scope>NUCLEOTIDE SEQUENCE [LARGE SCALE GENOMIC DNA]</scope>
    <source>
        <strain evidence="3">Q2-87</strain>
    </source>
</reference>
<dbReference type="Gene3D" id="1.10.443.10">
    <property type="entry name" value="Intergrase catalytic core"/>
    <property type="match status" value="1"/>
</dbReference>
<dbReference type="InterPro" id="IPR002104">
    <property type="entry name" value="Integrase_catalytic"/>
</dbReference>